<dbReference type="GeneID" id="8680229"/>
<reference evidence="2 3" key="1">
    <citation type="journal article" date="2007" name="Appl. Environ. Microbiol.">
        <title>Isolation of key methanogens for global methane emission from rice paddy fields: a novel isolate affiliated with the clone cluster rice cluster I.</title>
        <authorList>
            <person name="Sakai S."/>
            <person name="Imachi H."/>
            <person name="Sekiguchi Y."/>
            <person name="Ohashi A."/>
            <person name="Harada H."/>
            <person name="Kamagata Y."/>
        </authorList>
    </citation>
    <scope>NUCLEOTIDE SEQUENCE [LARGE SCALE GENOMIC DNA]</scope>
    <source>
        <strain evidence="3">DSM 17711 / JCM 13418 / NBRC 101707 / SANAE</strain>
    </source>
</reference>
<dbReference type="KEGG" id="mpd:MCP_0063"/>
<dbReference type="AlphaFoldDB" id="D1YUL3"/>
<proteinExistence type="predicted"/>
<dbReference type="Pfam" id="PF01850">
    <property type="entry name" value="PIN"/>
    <property type="match status" value="1"/>
</dbReference>
<name>D1YUL3_METPS</name>
<dbReference type="Proteomes" id="UP000001882">
    <property type="component" value="Chromosome"/>
</dbReference>
<dbReference type="InterPro" id="IPR029060">
    <property type="entry name" value="PIN-like_dom_sf"/>
</dbReference>
<dbReference type="Gene3D" id="3.40.50.1010">
    <property type="entry name" value="5'-nuclease"/>
    <property type="match status" value="1"/>
</dbReference>
<protein>
    <recommendedName>
        <fullName evidence="1">PIN domain-containing protein</fullName>
    </recommendedName>
</protein>
<gene>
    <name evidence="2" type="ordered locus">MCP_0063</name>
</gene>
<evidence type="ECO:0000313" key="2">
    <source>
        <dbReference type="EMBL" id="BAI60135.1"/>
    </source>
</evidence>
<organism evidence="2 3">
    <name type="scientific">Methanocella paludicola (strain DSM 17711 / JCM 13418 / NBRC 101707 / SANAE)</name>
    <dbReference type="NCBI Taxonomy" id="304371"/>
    <lineage>
        <taxon>Archaea</taxon>
        <taxon>Methanobacteriati</taxon>
        <taxon>Methanobacteriota</taxon>
        <taxon>Stenosarchaea group</taxon>
        <taxon>Methanomicrobia</taxon>
        <taxon>Methanocellales</taxon>
        <taxon>Methanocellaceae</taxon>
        <taxon>Methanocella</taxon>
    </lineage>
</organism>
<dbReference type="SUPFAM" id="SSF88723">
    <property type="entry name" value="PIN domain-like"/>
    <property type="match status" value="1"/>
</dbReference>
<evidence type="ECO:0000259" key="1">
    <source>
        <dbReference type="Pfam" id="PF01850"/>
    </source>
</evidence>
<keyword evidence="3" id="KW-1185">Reference proteome</keyword>
<dbReference type="EMBL" id="AP011532">
    <property type="protein sequence ID" value="BAI60135.1"/>
    <property type="molecule type" value="Genomic_DNA"/>
</dbReference>
<evidence type="ECO:0000313" key="3">
    <source>
        <dbReference type="Proteomes" id="UP000001882"/>
    </source>
</evidence>
<feature type="domain" description="PIN" evidence="1">
    <location>
        <begin position="11"/>
        <end position="127"/>
    </location>
</feature>
<dbReference type="eggNOG" id="arCOG05297">
    <property type="taxonomic scope" value="Archaea"/>
</dbReference>
<dbReference type="InParanoid" id="D1YUL3"/>
<reference evidence="2 3" key="2">
    <citation type="journal article" date="2008" name="Int. J. Syst. Evol. Microbiol.">
        <title>Methanocella paludicola gen. nov., sp. nov., a methane-producing archaeon, the first isolate of the lineage 'Rice Cluster I', and proposal of the new archaeal order Methanocellales ord. nov.</title>
        <authorList>
            <person name="Sakai S."/>
            <person name="Imachi H."/>
            <person name="Hanada S."/>
            <person name="Ohashi A."/>
            <person name="Harada H."/>
            <person name="Kamagata Y."/>
        </authorList>
    </citation>
    <scope>NUCLEOTIDE SEQUENCE [LARGE SCALE GENOMIC DNA]</scope>
    <source>
        <strain evidence="3">DSM 17711 / JCM 13418 / NBRC 101707 / SANAE</strain>
    </source>
</reference>
<sequence length="142" mass="16058">MSIVKSRLRLYLNTDVILSLLTNESGKGENVAKLLYQAADGKYQVLVSEHTAYELLRLGVPMEYVNQVLRPLLLLNGSDVLVANSDIMRSAERTMRQYEMPFMRALHVVFAQRNNSLVLTRDIDFTNSARALVGIMTPEDLL</sequence>
<reference evidence="3" key="3">
    <citation type="journal article" date="2011" name="PLoS ONE">
        <title>Genome sequence of a mesophilic hydrogenotrophic methanogen Methanocella paludicola, the first cultivated representative of the order Methanocellales.</title>
        <authorList>
            <person name="Sakai S."/>
            <person name="Takaki Y."/>
            <person name="Shimamura S."/>
            <person name="Sekine M."/>
            <person name="Tajima T."/>
            <person name="Kosugi H."/>
            <person name="Ichikawa N."/>
            <person name="Tasumi E."/>
            <person name="Hiraki A.T."/>
            <person name="Shimizu A."/>
            <person name="Kato Y."/>
            <person name="Nishiko R."/>
            <person name="Mori K."/>
            <person name="Fujita N."/>
            <person name="Imachi H."/>
            <person name="Takai K."/>
        </authorList>
    </citation>
    <scope>NUCLEOTIDE SEQUENCE [LARGE SCALE GENOMIC DNA]</scope>
    <source>
        <strain evidence="3">DSM 17711 / JCM 13418 / NBRC 101707 / SANAE</strain>
    </source>
</reference>
<dbReference type="InterPro" id="IPR002716">
    <property type="entry name" value="PIN_dom"/>
</dbReference>
<dbReference type="RefSeq" id="WP_012898815.1">
    <property type="nucleotide sequence ID" value="NC_013665.1"/>
</dbReference>
<accession>D1YUL3</accession>